<gene>
    <name evidence="2" type="ORF">MNB_ARC-1_919</name>
</gene>
<protein>
    <submittedName>
        <fullName evidence="2">Periplasmic protein</fullName>
    </submittedName>
</protein>
<dbReference type="PROSITE" id="PS51257">
    <property type="entry name" value="PROKAR_LIPOPROTEIN"/>
    <property type="match status" value="1"/>
</dbReference>
<evidence type="ECO:0000313" key="2">
    <source>
        <dbReference type="EMBL" id="VAY86260.1"/>
    </source>
</evidence>
<proteinExistence type="predicted"/>
<reference evidence="2" key="1">
    <citation type="submission" date="2018-10" db="EMBL/GenBank/DDBJ databases">
        <authorList>
            <person name="Aoki K."/>
        </authorList>
    </citation>
    <scope>NUCLEOTIDE SEQUENCE</scope>
</reference>
<keyword evidence="1" id="KW-1133">Transmembrane helix</keyword>
<organism evidence="2">
    <name type="scientific">hydrothermal vent metagenome</name>
    <dbReference type="NCBI Taxonomy" id="652676"/>
    <lineage>
        <taxon>unclassified sequences</taxon>
        <taxon>metagenomes</taxon>
        <taxon>ecological metagenomes</taxon>
    </lineage>
</organism>
<feature type="transmembrane region" description="Helical" evidence="1">
    <location>
        <begin position="6"/>
        <end position="26"/>
    </location>
</feature>
<evidence type="ECO:0000256" key="1">
    <source>
        <dbReference type="SAM" id="Phobius"/>
    </source>
</evidence>
<name>A0A3B1DRF1_9ZZZZ</name>
<sequence length="355" mass="40477">MKFKKYYIYVIIFVYTLGFSGCSTAVPVSKKLVNKTSVLDLLPTTSPTIAIVFPSKVLGKWAIDATNSAISYMMYKENDFNIKVFNSINESEDSIQNVFSEISKEGISKILMLVTYDGASKLSTISNIDSYQIYLPLIDKNILDLNISSVIYGSIDYLQQFTALLEHSSEDEKIVDFYDRSKFGKQLSNSLSKVDNLNVLYKESINNNNGRYSVFLNKNNHALYQSTLIINMPIVKSSIVLSQINTKDINISKVLSTQLNYTPLLLSLTQLEDRKNMLIASSIFETNDKLEEYNALIDNDIKYNWVNYSTTIGIQYLINKDISSFYPVKLEKNKIVFPVQIFETTKYSFKSHNIL</sequence>
<dbReference type="EMBL" id="UOYO01000002">
    <property type="protein sequence ID" value="VAY86260.1"/>
    <property type="molecule type" value="Genomic_DNA"/>
</dbReference>
<keyword evidence="1" id="KW-0472">Membrane</keyword>
<keyword evidence="1" id="KW-0812">Transmembrane</keyword>
<accession>A0A3B1DRF1</accession>
<dbReference type="AlphaFoldDB" id="A0A3B1DRF1"/>